<dbReference type="EMBL" id="AP028912">
    <property type="protein sequence ID" value="BES93422.1"/>
    <property type="molecule type" value="Genomic_DNA"/>
</dbReference>
<accession>A0ABN7AQ26</accession>
<keyword evidence="3" id="KW-1185">Reference proteome</keyword>
<proteinExistence type="predicted"/>
<reference evidence="2 3" key="1">
    <citation type="submission" date="2023-09" db="EMBL/GenBank/DDBJ databases">
        <title>Nesidiocoris tenuis whole genome shotgun sequence.</title>
        <authorList>
            <person name="Shibata T."/>
            <person name="Shimoda M."/>
            <person name="Kobayashi T."/>
            <person name="Uehara T."/>
        </authorList>
    </citation>
    <scope>NUCLEOTIDE SEQUENCE [LARGE SCALE GENOMIC DNA]</scope>
    <source>
        <strain evidence="2 3">Japan</strain>
    </source>
</reference>
<protein>
    <submittedName>
        <fullName evidence="2">Uncharacterized protein</fullName>
    </submittedName>
</protein>
<name>A0ABN7AQ26_9HEMI</name>
<organism evidence="2 3">
    <name type="scientific">Nesidiocoris tenuis</name>
    <dbReference type="NCBI Taxonomy" id="355587"/>
    <lineage>
        <taxon>Eukaryota</taxon>
        <taxon>Metazoa</taxon>
        <taxon>Ecdysozoa</taxon>
        <taxon>Arthropoda</taxon>
        <taxon>Hexapoda</taxon>
        <taxon>Insecta</taxon>
        <taxon>Pterygota</taxon>
        <taxon>Neoptera</taxon>
        <taxon>Paraneoptera</taxon>
        <taxon>Hemiptera</taxon>
        <taxon>Heteroptera</taxon>
        <taxon>Panheteroptera</taxon>
        <taxon>Cimicomorpha</taxon>
        <taxon>Miridae</taxon>
        <taxon>Dicyphina</taxon>
        <taxon>Nesidiocoris</taxon>
    </lineage>
</organism>
<evidence type="ECO:0000313" key="3">
    <source>
        <dbReference type="Proteomes" id="UP001307889"/>
    </source>
</evidence>
<feature type="region of interest" description="Disordered" evidence="1">
    <location>
        <begin position="31"/>
        <end position="186"/>
    </location>
</feature>
<feature type="compositionally biased region" description="Basic and acidic residues" evidence="1">
    <location>
        <begin position="142"/>
        <end position="153"/>
    </location>
</feature>
<dbReference type="Proteomes" id="UP001307889">
    <property type="component" value="Chromosome 4"/>
</dbReference>
<feature type="compositionally biased region" description="Polar residues" evidence="1">
    <location>
        <begin position="126"/>
        <end position="138"/>
    </location>
</feature>
<evidence type="ECO:0000256" key="1">
    <source>
        <dbReference type="SAM" id="MobiDB-lite"/>
    </source>
</evidence>
<evidence type="ECO:0000313" key="2">
    <source>
        <dbReference type="EMBL" id="BES93422.1"/>
    </source>
</evidence>
<sequence length="186" mass="20214">MNVCSFVPMKDPKIKYLDDFVPVDSIQIPEKQGRKLSGKQRSVSISETPKVDGGPVKAPSQKDGGAAKTPPQKSEKRASIAAVEEDTTADNEKTEEDSLLKLINQDKEITNDDISPRSSPRKSILSRLSSDQGSSPPKSRSKSQELEEMKAELEEMVSSLVTMPKEESGGGQISQDGETQPPAEDE</sequence>
<gene>
    <name evidence="2" type="ORF">NTJ_06232</name>
</gene>
<feature type="compositionally biased region" description="Basic and acidic residues" evidence="1">
    <location>
        <begin position="90"/>
        <end position="110"/>
    </location>
</feature>